<dbReference type="PANTHER" id="PTHR43808">
    <property type="entry name" value="ACETYLORNITHINE DEACETYLASE"/>
    <property type="match status" value="1"/>
</dbReference>
<evidence type="ECO:0000313" key="11">
    <source>
        <dbReference type="EMBL" id="AKS46116.1"/>
    </source>
</evidence>
<dbReference type="InterPro" id="IPR050072">
    <property type="entry name" value="Peptidase_M20A"/>
</dbReference>
<evidence type="ECO:0000256" key="9">
    <source>
        <dbReference type="ARBA" id="ARBA00023285"/>
    </source>
</evidence>
<dbReference type="STRING" id="1458307.OSB_15660"/>
<dbReference type="Pfam" id="PF01546">
    <property type="entry name" value="Peptidase_M20"/>
    <property type="match status" value="1"/>
</dbReference>
<keyword evidence="4" id="KW-0055">Arginine biosynthesis</keyword>
<dbReference type="EC" id="3.5.1.16" evidence="11"/>
<proteinExistence type="inferred from homology"/>
<dbReference type="EMBL" id="CP012160">
    <property type="protein sequence ID" value="AKS46116.1"/>
    <property type="molecule type" value="Genomic_DNA"/>
</dbReference>
<evidence type="ECO:0000256" key="2">
    <source>
        <dbReference type="ARBA" id="ARBA00005691"/>
    </source>
</evidence>
<keyword evidence="8" id="KW-0862">Zinc</keyword>
<feature type="domain" description="Peptidase M20 dimerisation" evidence="10">
    <location>
        <begin position="173"/>
        <end position="282"/>
    </location>
</feature>
<reference evidence="11 12" key="1">
    <citation type="journal article" date="2015" name="Genome Announc.">
        <title>Closed Genome Sequence of Octadecabacter temperatus SB1, the First Mesophilic Species of the Genus Octadecabacter.</title>
        <authorList>
            <person name="Voget S."/>
            <person name="Billerbeck S."/>
            <person name="Simon M."/>
            <person name="Daniel R."/>
        </authorList>
    </citation>
    <scope>NUCLEOTIDE SEQUENCE [LARGE SCALE GENOMIC DNA]</scope>
    <source>
        <strain evidence="11 12">SB1</strain>
    </source>
</reference>
<dbReference type="GO" id="GO:0046872">
    <property type="term" value="F:metal ion binding"/>
    <property type="evidence" value="ECO:0007669"/>
    <property type="project" value="UniProtKB-KW"/>
</dbReference>
<dbReference type="Pfam" id="PF07687">
    <property type="entry name" value="M20_dimer"/>
    <property type="match status" value="1"/>
</dbReference>
<keyword evidence="9" id="KW-0170">Cobalt</keyword>
<evidence type="ECO:0000259" key="10">
    <source>
        <dbReference type="Pfam" id="PF07687"/>
    </source>
</evidence>
<keyword evidence="12" id="KW-1185">Reference proteome</keyword>
<dbReference type="GO" id="GO:0008777">
    <property type="term" value="F:acetylornithine deacetylase activity"/>
    <property type="evidence" value="ECO:0007669"/>
    <property type="project" value="UniProtKB-EC"/>
</dbReference>
<dbReference type="SUPFAM" id="SSF55031">
    <property type="entry name" value="Bacterial exopeptidase dimerisation domain"/>
    <property type="match status" value="1"/>
</dbReference>
<organism evidence="11 12">
    <name type="scientific">Octadecabacter temperatus</name>
    <dbReference type="NCBI Taxonomy" id="1458307"/>
    <lineage>
        <taxon>Bacteria</taxon>
        <taxon>Pseudomonadati</taxon>
        <taxon>Pseudomonadota</taxon>
        <taxon>Alphaproteobacteria</taxon>
        <taxon>Rhodobacterales</taxon>
        <taxon>Roseobacteraceae</taxon>
        <taxon>Octadecabacter</taxon>
    </lineage>
</organism>
<evidence type="ECO:0000256" key="3">
    <source>
        <dbReference type="ARBA" id="ARBA00022490"/>
    </source>
</evidence>
<evidence type="ECO:0000256" key="6">
    <source>
        <dbReference type="ARBA" id="ARBA00022723"/>
    </source>
</evidence>
<gene>
    <name evidence="11" type="primary">argE_2</name>
    <name evidence="11" type="ORF">OSB_15660</name>
</gene>
<dbReference type="GO" id="GO:0006526">
    <property type="term" value="P:L-arginine biosynthetic process"/>
    <property type="evidence" value="ECO:0007669"/>
    <property type="project" value="UniProtKB-KW"/>
</dbReference>
<evidence type="ECO:0000256" key="8">
    <source>
        <dbReference type="ARBA" id="ARBA00022833"/>
    </source>
</evidence>
<name>A0A0K0Y5G1_9RHOB</name>
<dbReference type="NCBIfam" id="NF005710">
    <property type="entry name" value="PRK07522.1"/>
    <property type="match status" value="1"/>
</dbReference>
<dbReference type="SUPFAM" id="SSF53187">
    <property type="entry name" value="Zn-dependent exopeptidases"/>
    <property type="match status" value="1"/>
</dbReference>
<comment type="cofactor">
    <cofactor evidence="1">
        <name>Zn(2+)</name>
        <dbReference type="ChEBI" id="CHEBI:29105"/>
    </cofactor>
</comment>
<evidence type="ECO:0000256" key="5">
    <source>
        <dbReference type="ARBA" id="ARBA00022605"/>
    </source>
</evidence>
<dbReference type="Gene3D" id="3.30.70.360">
    <property type="match status" value="1"/>
</dbReference>
<evidence type="ECO:0000256" key="4">
    <source>
        <dbReference type="ARBA" id="ARBA00022571"/>
    </source>
</evidence>
<accession>A0A0K0Y5G1</accession>
<evidence type="ECO:0000256" key="7">
    <source>
        <dbReference type="ARBA" id="ARBA00022801"/>
    </source>
</evidence>
<dbReference type="Gene3D" id="3.40.630.10">
    <property type="entry name" value="Zn peptidases"/>
    <property type="match status" value="1"/>
</dbReference>
<comment type="similarity">
    <text evidence="2">Belongs to the peptidase M20A family. ArgE subfamily.</text>
</comment>
<dbReference type="InterPro" id="IPR010169">
    <property type="entry name" value="AcOrn-deacetyl"/>
</dbReference>
<dbReference type="PROSITE" id="PS00759">
    <property type="entry name" value="ARGE_DAPE_CPG2_2"/>
    <property type="match status" value="1"/>
</dbReference>
<protein>
    <submittedName>
        <fullName evidence="11">Acetylornithine deacetylase</fullName>
        <ecNumber evidence="11">3.5.1.16</ecNumber>
    </submittedName>
</protein>
<dbReference type="InterPro" id="IPR002933">
    <property type="entry name" value="Peptidase_M20"/>
</dbReference>
<dbReference type="KEGG" id="otm:OSB_15660"/>
<dbReference type="AlphaFoldDB" id="A0A0K0Y5G1"/>
<keyword evidence="3" id="KW-0963">Cytoplasm</keyword>
<keyword evidence="6" id="KW-0479">Metal-binding</keyword>
<keyword evidence="5" id="KW-0028">Amino-acid biosynthesis</keyword>
<dbReference type="NCBIfam" id="TIGR01892">
    <property type="entry name" value="AcOrn-deacetyl"/>
    <property type="match status" value="1"/>
</dbReference>
<keyword evidence="7 11" id="KW-0378">Hydrolase</keyword>
<evidence type="ECO:0000313" key="12">
    <source>
        <dbReference type="Proteomes" id="UP000067444"/>
    </source>
</evidence>
<dbReference type="OrthoDB" id="9809784at2"/>
<dbReference type="CDD" id="cd03894">
    <property type="entry name" value="M20_ArgE"/>
    <property type="match status" value="1"/>
</dbReference>
<dbReference type="InterPro" id="IPR001261">
    <property type="entry name" value="ArgE/DapE_CS"/>
</dbReference>
<dbReference type="Proteomes" id="UP000067444">
    <property type="component" value="Chromosome"/>
</dbReference>
<dbReference type="PATRIC" id="fig|1458307.3.peg.1581"/>
<dbReference type="InterPro" id="IPR036264">
    <property type="entry name" value="Bact_exopeptidase_dim_dom"/>
</dbReference>
<sequence>MTNIARTLELLDKLVAFPTVSCDSNLDLIDWVEDLLKSAGFEVVRIWSPDRSKAGLFARIGPDVDGGVCLSAHTDVVPVDGQTWTRPPFELTDEGDRVFGRGTTDMKGFLASALALAQRVGASSLSAPLSLSISYDEEIGCVGIRQMMPELKKKVGKPRLVIVGEPTSMKVATGHKGKAAFKVTCHGQAGHSALAPQFVNAIHVAADFIHQTRDLQGKLAAGPQDAAYSVPYSTVHVGKIHGGRALNIVPDSAELDMEIRHLAQTPARELQQDIEDIAQRVSDAYPAASPVTVDPINAYPGLQTDPSEAAVVWATKLAGGCGTTKVPFGTEAGFFADLGLTTVVIGPGDMASDGHKPDEGLRKGDLVACDKMMDNIFKENRS</sequence>
<dbReference type="InterPro" id="IPR011650">
    <property type="entry name" value="Peptidase_M20_dimer"/>
</dbReference>
<dbReference type="PANTHER" id="PTHR43808:SF31">
    <property type="entry name" value="N-ACETYL-L-CITRULLINE DEACETYLASE"/>
    <property type="match status" value="1"/>
</dbReference>
<dbReference type="RefSeq" id="WP_049834440.1">
    <property type="nucleotide sequence ID" value="NZ_CP012160.1"/>
</dbReference>
<evidence type="ECO:0000256" key="1">
    <source>
        <dbReference type="ARBA" id="ARBA00001947"/>
    </source>
</evidence>